<keyword evidence="2" id="KW-0732">Signal</keyword>
<feature type="signal peptide" evidence="2">
    <location>
        <begin position="1"/>
        <end position="15"/>
    </location>
</feature>
<accession>A0AA39I4X1</accession>
<keyword evidence="4" id="KW-1185">Reference proteome</keyword>
<reference evidence="3" key="1">
    <citation type="submission" date="2023-06" db="EMBL/GenBank/DDBJ databases">
        <title>Genomic analysis of the entomopathogenic nematode Steinernema hermaphroditum.</title>
        <authorList>
            <person name="Schwarz E.M."/>
            <person name="Heppert J.K."/>
            <person name="Baniya A."/>
            <person name="Schwartz H.T."/>
            <person name="Tan C.-H."/>
            <person name="Antoshechkin I."/>
            <person name="Sternberg P.W."/>
            <person name="Goodrich-Blair H."/>
            <person name="Dillman A.R."/>
        </authorList>
    </citation>
    <scope>NUCLEOTIDE SEQUENCE</scope>
    <source>
        <strain evidence="3">PS9179</strain>
        <tissue evidence="3">Whole animal</tissue>
    </source>
</reference>
<keyword evidence="1" id="KW-0812">Transmembrane</keyword>
<keyword evidence="1" id="KW-0472">Membrane</keyword>
<keyword evidence="1" id="KW-1133">Transmembrane helix</keyword>
<evidence type="ECO:0000256" key="2">
    <source>
        <dbReference type="SAM" id="SignalP"/>
    </source>
</evidence>
<organism evidence="3 4">
    <name type="scientific">Steinernema hermaphroditum</name>
    <dbReference type="NCBI Taxonomy" id="289476"/>
    <lineage>
        <taxon>Eukaryota</taxon>
        <taxon>Metazoa</taxon>
        <taxon>Ecdysozoa</taxon>
        <taxon>Nematoda</taxon>
        <taxon>Chromadorea</taxon>
        <taxon>Rhabditida</taxon>
        <taxon>Tylenchina</taxon>
        <taxon>Panagrolaimomorpha</taxon>
        <taxon>Strongyloidoidea</taxon>
        <taxon>Steinernematidae</taxon>
        <taxon>Steinernema</taxon>
    </lineage>
</organism>
<comment type="caution">
    <text evidence="3">The sequence shown here is derived from an EMBL/GenBank/DDBJ whole genome shotgun (WGS) entry which is preliminary data.</text>
</comment>
<proteinExistence type="predicted"/>
<name>A0AA39I4X1_9BILA</name>
<sequence length="341" mass="37745">MRFVVFAHFFVLVLALQKYTKDASDDGSASYLVGFRSIKVASISIRFDATSCRASTQNEFDDRVLFCFEKEGRTEFRCERKKAHDLCFSQSPTSSFDVFFRARAAPIEVQVDRNGTVSFQFTVDLNNGKLSHGRTELTSGKPKLAKFTHWDGTDFFALRFALVRRGAGCDASISFLDNDAHDPTRLIDDLEKGASAIPRLVPTAEPKTGFPGWFIFLIAGICFVIVGQVLFLSSKTFFFSRIGVGVVVFFFVRHRKGKMDAYSNASYNSNGNISSNASYNSAASISSNANVSYNANANTPKNSNTSISCNSTDANGRTYSSPTEHKNALQSCEDFLQSLFR</sequence>
<evidence type="ECO:0000313" key="4">
    <source>
        <dbReference type="Proteomes" id="UP001175271"/>
    </source>
</evidence>
<evidence type="ECO:0000256" key="1">
    <source>
        <dbReference type="SAM" id="Phobius"/>
    </source>
</evidence>
<dbReference type="AlphaFoldDB" id="A0AA39I4X1"/>
<protein>
    <submittedName>
        <fullName evidence="3">Uncharacterized protein</fullName>
    </submittedName>
</protein>
<feature type="chain" id="PRO_5041466742" evidence="2">
    <location>
        <begin position="16"/>
        <end position="341"/>
    </location>
</feature>
<evidence type="ECO:0000313" key="3">
    <source>
        <dbReference type="EMBL" id="KAK0416532.1"/>
    </source>
</evidence>
<gene>
    <name evidence="3" type="ORF">QR680_012545</name>
</gene>
<dbReference type="Proteomes" id="UP001175271">
    <property type="component" value="Unassembled WGS sequence"/>
</dbReference>
<feature type="transmembrane region" description="Helical" evidence="1">
    <location>
        <begin position="210"/>
        <end position="232"/>
    </location>
</feature>
<dbReference type="EMBL" id="JAUCMV010000002">
    <property type="protein sequence ID" value="KAK0416532.1"/>
    <property type="molecule type" value="Genomic_DNA"/>
</dbReference>